<dbReference type="PIRSF" id="PIRSF009320">
    <property type="entry name" value="Nuc_binding_HP_1000"/>
    <property type="match status" value="1"/>
</dbReference>
<protein>
    <submittedName>
        <fullName evidence="2">ParA family protein</fullName>
    </submittedName>
</protein>
<dbReference type="InterPro" id="IPR025669">
    <property type="entry name" value="AAA_dom"/>
</dbReference>
<reference evidence="2" key="1">
    <citation type="journal article" date="2021" name="PeerJ">
        <title>Extensive microbial diversity within the chicken gut microbiome revealed by metagenomics and culture.</title>
        <authorList>
            <person name="Gilroy R."/>
            <person name="Ravi A."/>
            <person name="Getino M."/>
            <person name="Pursley I."/>
            <person name="Horton D.L."/>
            <person name="Alikhan N.F."/>
            <person name="Baker D."/>
            <person name="Gharbi K."/>
            <person name="Hall N."/>
            <person name="Watson M."/>
            <person name="Adriaenssens E.M."/>
            <person name="Foster-Nyarko E."/>
            <person name="Jarju S."/>
            <person name="Secka A."/>
            <person name="Antonio M."/>
            <person name="Oren A."/>
            <person name="Chaudhuri R.R."/>
            <person name="La Ragione R."/>
            <person name="Hildebrand F."/>
            <person name="Pallen M.J."/>
        </authorList>
    </citation>
    <scope>NUCLEOTIDE SEQUENCE</scope>
    <source>
        <strain evidence="2">3436</strain>
    </source>
</reference>
<dbReference type="Gene3D" id="3.40.50.300">
    <property type="entry name" value="P-loop containing nucleotide triphosphate hydrolases"/>
    <property type="match status" value="1"/>
</dbReference>
<dbReference type="InterPro" id="IPR027417">
    <property type="entry name" value="P-loop_NTPase"/>
</dbReference>
<reference evidence="2" key="2">
    <citation type="submission" date="2021-04" db="EMBL/GenBank/DDBJ databases">
        <authorList>
            <person name="Gilroy R."/>
        </authorList>
    </citation>
    <scope>NUCLEOTIDE SEQUENCE</scope>
    <source>
        <strain evidence="2">3436</strain>
    </source>
</reference>
<dbReference type="Proteomes" id="UP000824031">
    <property type="component" value="Unassembled WGS sequence"/>
</dbReference>
<accession>A0A9D2F2I6</accession>
<dbReference type="AlphaFoldDB" id="A0A9D2F2I6"/>
<name>A0A9D2F2I6_9FIRM</name>
<dbReference type="CDD" id="cd02042">
    <property type="entry name" value="ParAB_family"/>
    <property type="match status" value="1"/>
</dbReference>
<dbReference type="PANTHER" id="PTHR13696:SF99">
    <property type="entry name" value="COBYRINIC ACID AC-DIAMIDE SYNTHASE"/>
    <property type="match status" value="1"/>
</dbReference>
<gene>
    <name evidence="2" type="ORF">H9810_06415</name>
</gene>
<evidence type="ECO:0000313" key="3">
    <source>
        <dbReference type="Proteomes" id="UP000824031"/>
    </source>
</evidence>
<dbReference type="InterPro" id="IPR050678">
    <property type="entry name" value="DNA_Partitioning_ATPase"/>
</dbReference>
<evidence type="ECO:0000313" key="2">
    <source>
        <dbReference type="EMBL" id="HIZ48329.1"/>
    </source>
</evidence>
<dbReference type="PANTHER" id="PTHR13696">
    <property type="entry name" value="P-LOOP CONTAINING NUCLEOSIDE TRIPHOSPHATE HYDROLASE"/>
    <property type="match status" value="1"/>
</dbReference>
<proteinExistence type="predicted"/>
<comment type="caution">
    <text evidence="2">The sequence shown here is derived from an EMBL/GenBank/DDBJ whole genome shotgun (WGS) entry which is preliminary data.</text>
</comment>
<dbReference type="EMBL" id="DXBO01000096">
    <property type="protein sequence ID" value="HIZ48329.1"/>
    <property type="molecule type" value="Genomic_DNA"/>
</dbReference>
<dbReference type="SUPFAM" id="SSF52540">
    <property type="entry name" value="P-loop containing nucleoside triphosphate hydrolases"/>
    <property type="match status" value="1"/>
</dbReference>
<feature type="domain" description="AAA" evidence="1">
    <location>
        <begin position="2"/>
        <end position="178"/>
    </location>
</feature>
<dbReference type="Pfam" id="PF13614">
    <property type="entry name" value="AAA_31"/>
    <property type="match status" value="1"/>
</dbReference>
<evidence type="ECO:0000259" key="1">
    <source>
        <dbReference type="Pfam" id="PF13614"/>
    </source>
</evidence>
<organism evidence="2 3">
    <name type="scientific">Candidatus Gemmiger excrementavium</name>
    <dbReference type="NCBI Taxonomy" id="2838608"/>
    <lineage>
        <taxon>Bacteria</taxon>
        <taxon>Bacillati</taxon>
        <taxon>Bacillota</taxon>
        <taxon>Clostridia</taxon>
        <taxon>Eubacteriales</taxon>
        <taxon>Gemmiger</taxon>
    </lineage>
</organism>
<sequence>MDKIAIINLKGGVGKSVTTINLAAEFSARGLGVLVVDLDKQANVTKFYNALDYDKPSTADILTCSKDILDVVCPNACKGIDILPSNMRMLAANKQVLTDVSNVPQQTRLGYAFDRVEDRYDVCLMDCPPDLDMGSINALCSADWVIIPVDCDEWATDGLREVLEHMQCLRMYHNHRLKLMGVLLTKYTRTNAEKQVAKDVAELGVPVMTAMIRYTVKVKEARSAHKALRDYAPGGTATQDYADLADEVLDVLGLDVSNVDTEKRGAQ</sequence>